<dbReference type="Proteomes" id="UP001152795">
    <property type="component" value="Unassembled WGS sequence"/>
</dbReference>
<organism evidence="1 2">
    <name type="scientific">Paramuricea clavata</name>
    <name type="common">Red gorgonian</name>
    <name type="synonym">Violescent sea-whip</name>
    <dbReference type="NCBI Taxonomy" id="317549"/>
    <lineage>
        <taxon>Eukaryota</taxon>
        <taxon>Metazoa</taxon>
        <taxon>Cnidaria</taxon>
        <taxon>Anthozoa</taxon>
        <taxon>Octocorallia</taxon>
        <taxon>Malacalcyonacea</taxon>
        <taxon>Plexauridae</taxon>
        <taxon>Paramuricea</taxon>
    </lineage>
</organism>
<sequence>MSGNSESPESCPSINKAEVSEARDALAKVCNHDCECINRSITTELEGIKLDIAILEGKLLPEVISQNASNTNLLKAKQANVEAIIQHQEEMIHKLSEENSIFKSKLVSLENLVFRLTVNNLENNDRGSATNSINTPSVTTPLAV</sequence>
<protein>
    <submittedName>
        <fullName evidence="1">Uncharacterized protein</fullName>
    </submittedName>
</protein>
<dbReference type="AlphaFoldDB" id="A0A6S7JC49"/>
<gene>
    <name evidence="1" type="ORF">PACLA_8A003122</name>
</gene>
<proteinExistence type="predicted"/>
<comment type="caution">
    <text evidence="1">The sequence shown here is derived from an EMBL/GenBank/DDBJ whole genome shotgun (WGS) entry which is preliminary data.</text>
</comment>
<dbReference type="EMBL" id="CACRXK020008355">
    <property type="protein sequence ID" value="CAB4014561.1"/>
    <property type="molecule type" value="Genomic_DNA"/>
</dbReference>
<accession>A0A6S7JC49</accession>
<evidence type="ECO:0000313" key="1">
    <source>
        <dbReference type="EMBL" id="CAB4014561.1"/>
    </source>
</evidence>
<name>A0A6S7JC49_PARCT</name>
<keyword evidence="2" id="KW-1185">Reference proteome</keyword>
<reference evidence="1" key="1">
    <citation type="submission" date="2020-04" db="EMBL/GenBank/DDBJ databases">
        <authorList>
            <person name="Alioto T."/>
            <person name="Alioto T."/>
            <person name="Gomez Garrido J."/>
        </authorList>
    </citation>
    <scope>NUCLEOTIDE SEQUENCE</scope>
    <source>
        <strain evidence="1">A484AB</strain>
    </source>
</reference>
<evidence type="ECO:0000313" key="2">
    <source>
        <dbReference type="Proteomes" id="UP001152795"/>
    </source>
</evidence>